<proteinExistence type="predicted"/>
<accession>A0A931D9E9</accession>
<reference evidence="3" key="1">
    <citation type="submission" date="2020-11" db="EMBL/GenBank/DDBJ databases">
        <title>Sequencing the genomes of 1000 actinobacteria strains.</title>
        <authorList>
            <person name="Klenk H.-P."/>
        </authorList>
    </citation>
    <scope>NUCLEOTIDE SEQUENCE</scope>
    <source>
        <strain evidence="3">DSM 26152</strain>
    </source>
</reference>
<evidence type="ECO:0000256" key="1">
    <source>
        <dbReference type="SAM" id="MobiDB-lite"/>
    </source>
</evidence>
<feature type="domain" description="PKD" evidence="2">
    <location>
        <begin position="111"/>
        <end position="162"/>
    </location>
</feature>
<dbReference type="PROSITE" id="PS50093">
    <property type="entry name" value="PKD"/>
    <property type="match status" value="1"/>
</dbReference>
<evidence type="ECO:0000313" key="4">
    <source>
        <dbReference type="Proteomes" id="UP000625033"/>
    </source>
</evidence>
<dbReference type="InterPro" id="IPR000601">
    <property type="entry name" value="PKD_dom"/>
</dbReference>
<dbReference type="SUPFAM" id="SSF49299">
    <property type="entry name" value="PKD domain"/>
    <property type="match status" value="1"/>
</dbReference>
<keyword evidence="4" id="KW-1185">Reference proteome</keyword>
<dbReference type="Proteomes" id="UP000625033">
    <property type="component" value="Unassembled WGS sequence"/>
</dbReference>
<dbReference type="AlphaFoldDB" id="A0A931D9E9"/>
<dbReference type="Gene3D" id="2.60.40.10">
    <property type="entry name" value="Immunoglobulins"/>
    <property type="match status" value="1"/>
</dbReference>
<evidence type="ECO:0000259" key="2">
    <source>
        <dbReference type="PROSITE" id="PS50093"/>
    </source>
</evidence>
<evidence type="ECO:0000313" key="3">
    <source>
        <dbReference type="EMBL" id="MBG6084847.1"/>
    </source>
</evidence>
<organism evidence="3 4">
    <name type="scientific">Zhihengliuella flava</name>
    <dbReference type="NCBI Taxonomy" id="1285193"/>
    <lineage>
        <taxon>Bacteria</taxon>
        <taxon>Bacillati</taxon>
        <taxon>Actinomycetota</taxon>
        <taxon>Actinomycetes</taxon>
        <taxon>Micrococcales</taxon>
        <taxon>Micrococcaceae</taxon>
        <taxon>Zhihengliuella</taxon>
    </lineage>
</organism>
<dbReference type="InterPro" id="IPR013783">
    <property type="entry name" value="Ig-like_fold"/>
</dbReference>
<comment type="caution">
    <text evidence="3">The sequence shown here is derived from an EMBL/GenBank/DDBJ whole genome shotgun (WGS) entry which is preliminary data.</text>
</comment>
<dbReference type="GO" id="GO:0005975">
    <property type="term" value="P:carbohydrate metabolic process"/>
    <property type="evidence" value="ECO:0007669"/>
    <property type="project" value="UniProtKB-ARBA"/>
</dbReference>
<dbReference type="EMBL" id="JADOTZ010000001">
    <property type="protein sequence ID" value="MBG6084847.1"/>
    <property type="molecule type" value="Genomic_DNA"/>
</dbReference>
<name>A0A931D9E9_9MICC</name>
<dbReference type="RefSeq" id="WP_196836097.1">
    <property type="nucleotide sequence ID" value="NZ_JADOTZ010000001.1"/>
</dbReference>
<sequence>MSIENAPGAEVVRGDPCADFSVDRPDLTASGPPAEEQVDITERPDLVAREFARITMPLPEPHFQDEVEDEVVAGRMWGAGWRQTDVNMWAAAEDHTATVTLLGTEVTIRATPLKYTWDYGDGQTRTTAFAGKQLHVDAAAADTETATSHYYEDTGFYPVSVTTIYAGQFRTPTSDWLPIPGVAVVDSAPKTMTIWKSETRLVASDCGDDRSAWGCAQIPFPWEGGPQTSEAYAAERARRAGP</sequence>
<feature type="region of interest" description="Disordered" evidence="1">
    <location>
        <begin position="1"/>
        <end position="35"/>
    </location>
</feature>
<dbReference type="InterPro" id="IPR035986">
    <property type="entry name" value="PKD_dom_sf"/>
</dbReference>
<protein>
    <recommendedName>
        <fullName evidence="2">PKD domain-containing protein</fullName>
    </recommendedName>
</protein>
<gene>
    <name evidence="3" type="ORF">IW252_001614</name>
</gene>